<comment type="caution">
    <text evidence="2">The sequence shown here is derived from an EMBL/GenBank/DDBJ whole genome shotgun (WGS) entry which is preliminary data.</text>
</comment>
<dbReference type="RefSeq" id="WP_353398676.1">
    <property type="nucleotide sequence ID" value="NZ_BAABWU010000004.1"/>
</dbReference>
<reference evidence="2 3" key="1">
    <citation type="submission" date="2024-04" db="EMBL/GenBank/DDBJ databases">
        <title>Draft genome sequence of Pseudophaeobacter arcticus NBRC 116598.</title>
        <authorList>
            <person name="Miyakawa T."/>
            <person name="Kusuya Y."/>
            <person name="Miura T."/>
        </authorList>
    </citation>
    <scope>NUCLEOTIDE SEQUENCE [LARGE SCALE GENOMIC DNA]</scope>
    <source>
        <strain evidence="2 3">SU-CL00105</strain>
    </source>
</reference>
<accession>A0ABQ0AJU8</accession>
<dbReference type="Pfam" id="PF24722">
    <property type="entry name" value="DUF7674"/>
    <property type="match status" value="1"/>
</dbReference>
<dbReference type="InterPro" id="IPR056091">
    <property type="entry name" value="DUF7674"/>
</dbReference>
<sequence length="142" mass="16535">MAFGDLEDVEEVQEVQDIVEMYEDFREQYPELTKIADAVHVAVWDRVDEAIYCWFESLAEALNRQIGLADRNIDFTSVFSFFDGKYRKGSKDVKDCIDVSFVENLFWRVRQEDAAPVWDLLPEHLQELYLGFHGRPPPNGLA</sequence>
<name>A0ABQ0AJU8_9RHOB</name>
<proteinExistence type="predicted"/>
<feature type="domain" description="DUF7674" evidence="1">
    <location>
        <begin position="23"/>
        <end position="132"/>
    </location>
</feature>
<evidence type="ECO:0000313" key="2">
    <source>
        <dbReference type="EMBL" id="GAA6196145.1"/>
    </source>
</evidence>
<dbReference type="EMBL" id="BAABWU010000004">
    <property type="protein sequence ID" value="GAA6196145.1"/>
    <property type="molecule type" value="Genomic_DNA"/>
</dbReference>
<evidence type="ECO:0000259" key="1">
    <source>
        <dbReference type="Pfam" id="PF24722"/>
    </source>
</evidence>
<protein>
    <recommendedName>
        <fullName evidence="1">DUF7674 domain-containing protein</fullName>
    </recommendedName>
</protein>
<organism evidence="2 3">
    <name type="scientific">Pseudophaeobacter arcticus</name>
    <dbReference type="NCBI Taxonomy" id="385492"/>
    <lineage>
        <taxon>Bacteria</taxon>
        <taxon>Pseudomonadati</taxon>
        <taxon>Pseudomonadota</taxon>
        <taxon>Alphaproteobacteria</taxon>
        <taxon>Rhodobacterales</taxon>
        <taxon>Paracoccaceae</taxon>
        <taxon>Pseudophaeobacter</taxon>
    </lineage>
</organism>
<dbReference type="Proteomes" id="UP001441944">
    <property type="component" value="Unassembled WGS sequence"/>
</dbReference>
<evidence type="ECO:0000313" key="3">
    <source>
        <dbReference type="Proteomes" id="UP001441944"/>
    </source>
</evidence>
<keyword evidence="3" id="KW-1185">Reference proteome</keyword>
<gene>
    <name evidence="2" type="ORF">NBRC116598_15890</name>
</gene>